<reference evidence="3 5" key="2">
    <citation type="submission" date="2019-03" db="EMBL/GenBank/DDBJ databases">
        <title>Reclassification of Micrococcus aloeverae and Micrococcus yunnanensis as later heterotypic synonyms of Micrococcus luteus.</title>
        <authorList>
            <person name="Huang C.-H."/>
        </authorList>
    </citation>
    <scope>NUCLEOTIDE SEQUENCE [LARGE SCALE GENOMIC DNA]</scope>
    <source>
        <strain evidence="3 5">BCRC 12151</strain>
    </source>
</reference>
<dbReference type="InterPro" id="IPR033932">
    <property type="entry name" value="YtcJ-like"/>
</dbReference>
<dbReference type="PANTHER" id="PTHR22642">
    <property type="entry name" value="IMIDAZOLONEPROPIONASE"/>
    <property type="match status" value="1"/>
</dbReference>
<feature type="domain" description="Amidohydrolase 3" evidence="1">
    <location>
        <begin position="49"/>
        <end position="543"/>
    </location>
</feature>
<dbReference type="CDD" id="cd01300">
    <property type="entry name" value="YtcJ_like"/>
    <property type="match status" value="1"/>
</dbReference>
<proteinExistence type="predicted"/>
<keyword evidence="5" id="KW-1185">Reference proteome</keyword>
<evidence type="ECO:0000259" key="1">
    <source>
        <dbReference type="Pfam" id="PF07969"/>
    </source>
</evidence>
<organism evidence="2 4">
    <name type="scientific">Micrococcus lylae</name>
    <dbReference type="NCBI Taxonomy" id="1273"/>
    <lineage>
        <taxon>Bacteria</taxon>
        <taxon>Bacillati</taxon>
        <taxon>Actinomycetota</taxon>
        <taxon>Actinomycetes</taxon>
        <taxon>Micrococcales</taxon>
        <taxon>Micrococcaceae</taxon>
        <taxon>Micrococcus</taxon>
    </lineage>
</organism>
<reference evidence="2 4" key="1">
    <citation type="submission" date="2017-02" db="EMBL/GenBank/DDBJ databases">
        <authorList>
            <person name="Peterson S.W."/>
        </authorList>
    </citation>
    <scope>NUCLEOTIDE SEQUENCE [LARGE SCALE GENOMIC DNA]</scope>
    <source>
        <strain evidence="2 4">2B3F</strain>
    </source>
</reference>
<evidence type="ECO:0000313" key="4">
    <source>
        <dbReference type="Proteomes" id="UP000196230"/>
    </source>
</evidence>
<dbReference type="GO" id="GO:0016810">
    <property type="term" value="F:hydrolase activity, acting on carbon-nitrogen (but not peptide) bonds"/>
    <property type="evidence" value="ECO:0007669"/>
    <property type="project" value="InterPro"/>
</dbReference>
<dbReference type="EMBL" id="FUKP01000063">
    <property type="protein sequence ID" value="SJN33322.1"/>
    <property type="molecule type" value="Genomic_DNA"/>
</dbReference>
<dbReference type="Proteomes" id="UP000196230">
    <property type="component" value="Unassembled WGS sequence"/>
</dbReference>
<evidence type="ECO:0000313" key="3">
    <source>
        <dbReference type="EMBL" id="TFH98695.1"/>
    </source>
</evidence>
<evidence type="ECO:0000313" key="2">
    <source>
        <dbReference type="EMBL" id="SJN33322.1"/>
    </source>
</evidence>
<dbReference type="Gene3D" id="3.20.20.140">
    <property type="entry name" value="Metal-dependent hydrolases"/>
    <property type="match status" value="1"/>
</dbReference>
<dbReference type="InterPro" id="IPR032466">
    <property type="entry name" value="Metal_Hydrolase"/>
</dbReference>
<dbReference type="Pfam" id="PF07969">
    <property type="entry name" value="Amidohydro_3"/>
    <property type="match status" value="1"/>
</dbReference>
<dbReference type="PANTHER" id="PTHR22642:SF2">
    <property type="entry name" value="PROTEIN LONG AFTER FAR-RED 3"/>
    <property type="match status" value="1"/>
</dbReference>
<accession>A0A1R4JMY5</accession>
<name>A0A1R4JMY5_9MICC</name>
<dbReference type="Gene3D" id="3.10.310.70">
    <property type="match status" value="1"/>
</dbReference>
<gene>
    <name evidence="3" type="ORF">E4A49_07855</name>
    <name evidence="2" type="ORF">FM125_09540</name>
</gene>
<dbReference type="SUPFAM" id="SSF51556">
    <property type="entry name" value="Metallo-dependent hydrolases"/>
    <property type="match status" value="1"/>
</dbReference>
<evidence type="ECO:0000313" key="5">
    <source>
        <dbReference type="Proteomes" id="UP000297477"/>
    </source>
</evidence>
<dbReference type="Proteomes" id="UP000297477">
    <property type="component" value="Unassembled WGS sequence"/>
</dbReference>
<dbReference type="OrthoDB" id="3238066at2"/>
<dbReference type="Gene3D" id="2.30.40.10">
    <property type="entry name" value="Urease, subunit C, domain 1"/>
    <property type="match status" value="1"/>
</dbReference>
<sequence length="573" mass="60771">MDAHTLFVNGTIDTLDPELGTVTALAVIDGKVAAVGAAAMELRGPDTNVVDLGDAYVLPGLHDVHNHHLIAGQMDLFELDASPTLDLDGLLEAVAAHAARLGPEEWVVGGSWGSGLMNQINSTEALARLDEATGGRPAVLKDDSKHNRWANSAALALAGIGDTVTDPEGGQYLRDADGHVTGVLIEAAGRDMEQLRERLHPTRDEDYAQAARRGIEILHSYGVTAFQDAAASLQLMKALKVLDDADELTAWVVTSMQANDFIFGTAPLGEGIIAEREGTRSPHHRPDFIKIFLDGVPPAGTGAFIEPYLAEAGFGGCHHGQTTMDPAELEGWLMGTAERGISAKIHCTGDASVRLVLDTVQKVREAGHTDVRYHVAHGQFVHPEDVPRFRELGVVADISPALWFPGVIANAIKDVLGEERGSRLQPNRSLVDAGAIVAGGSDWPVSETPNAFEAIYGLVTRKDPTCQFPGALWPEQALTLEEALHVYTTAPAEAMGLAEVTGTLSPGKSADLAVLSANLREVDVEEIPSVQAVQTWFAGRKVFDRDIAQGCSALTASACAAEAGQSTCPPQMD</sequence>
<dbReference type="InterPro" id="IPR013108">
    <property type="entry name" value="Amidohydro_3"/>
</dbReference>
<protein>
    <submittedName>
        <fullName evidence="3">Amidohydrolase</fullName>
    </submittedName>
    <submittedName>
        <fullName evidence="2">Exoenzymes regulatory protein AepA in lipid-linked oligosaccharide synthesis cluster</fullName>
    </submittedName>
</protein>
<dbReference type="SUPFAM" id="SSF51338">
    <property type="entry name" value="Composite domain of metallo-dependent hydrolases"/>
    <property type="match status" value="1"/>
</dbReference>
<dbReference type="RefSeq" id="WP_082739810.1">
    <property type="nucleotide sequence ID" value="NZ_CP126965.1"/>
</dbReference>
<dbReference type="InterPro" id="IPR011059">
    <property type="entry name" value="Metal-dep_hydrolase_composite"/>
</dbReference>
<dbReference type="EMBL" id="SPKT01000014">
    <property type="protein sequence ID" value="TFH98695.1"/>
    <property type="molecule type" value="Genomic_DNA"/>
</dbReference>
<dbReference type="AlphaFoldDB" id="A0A1R4JMY5"/>